<dbReference type="GO" id="GO:0035371">
    <property type="term" value="C:microtubule plus-end"/>
    <property type="evidence" value="ECO:0007669"/>
    <property type="project" value="TreeGrafter"/>
</dbReference>
<evidence type="ECO:0000313" key="1">
    <source>
        <dbReference type="EMBL" id="CAL1548728.1"/>
    </source>
</evidence>
<dbReference type="AlphaFoldDB" id="A0AAV2INK3"/>
<dbReference type="GO" id="GO:0007019">
    <property type="term" value="P:microtubule depolymerization"/>
    <property type="evidence" value="ECO:0007669"/>
    <property type="project" value="TreeGrafter"/>
</dbReference>
<feature type="non-terminal residue" evidence="1">
    <location>
        <position position="1"/>
    </location>
</feature>
<proteinExistence type="predicted"/>
<dbReference type="InterPro" id="IPR026163">
    <property type="entry name" value="Nckap5l"/>
</dbReference>
<feature type="non-terminal residue" evidence="1">
    <location>
        <position position="50"/>
    </location>
</feature>
<accession>A0AAV2INK3</accession>
<organism evidence="1 2">
    <name type="scientific">Lymnaea stagnalis</name>
    <name type="common">Great pond snail</name>
    <name type="synonym">Helix stagnalis</name>
    <dbReference type="NCBI Taxonomy" id="6523"/>
    <lineage>
        <taxon>Eukaryota</taxon>
        <taxon>Metazoa</taxon>
        <taxon>Spiralia</taxon>
        <taxon>Lophotrochozoa</taxon>
        <taxon>Mollusca</taxon>
        <taxon>Gastropoda</taxon>
        <taxon>Heterobranchia</taxon>
        <taxon>Euthyneura</taxon>
        <taxon>Panpulmonata</taxon>
        <taxon>Hygrophila</taxon>
        <taxon>Lymnaeoidea</taxon>
        <taxon>Lymnaeidae</taxon>
        <taxon>Lymnaea</taxon>
    </lineage>
</organism>
<evidence type="ECO:0000313" key="2">
    <source>
        <dbReference type="Proteomes" id="UP001497497"/>
    </source>
</evidence>
<protein>
    <submittedName>
        <fullName evidence="1">Uncharacterized protein</fullName>
    </submittedName>
</protein>
<name>A0AAV2INK3_LYMST</name>
<dbReference type="GO" id="GO:0001578">
    <property type="term" value="P:microtubule bundle formation"/>
    <property type="evidence" value="ECO:0007669"/>
    <property type="project" value="TreeGrafter"/>
</dbReference>
<dbReference type="PANTHER" id="PTHR21740:SF8">
    <property type="entry name" value="NCK-ASSOCIATED PROTEIN 5"/>
    <property type="match status" value="1"/>
</dbReference>
<comment type="caution">
    <text evidence="1">The sequence shown here is derived from an EMBL/GenBank/DDBJ whole genome shotgun (WGS) entry which is preliminary data.</text>
</comment>
<dbReference type="EMBL" id="CAXITT010001614">
    <property type="protein sequence ID" value="CAL1548728.1"/>
    <property type="molecule type" value="Genomic_DNA"/>
</dbReference>
<dbReference type="PANTHER" id="PTHR21740">
    <property type="entry name" value="NCK-ASSOCIATED PROTEIN 5"/>
    <property type="match status" value="1"/>
</dbReference>
<gene>
    <name evidence="1" type="ORF">GSLYS_00022045001</name>
</gene>
<keyword evidence="2" id="KW-1185">Reference proteome</keyword>
<dbReference type="Proteomes" id="UP001497497">
    <property type="component" value="Unassembled WGS sequence"/>
</dbReference>
<sequence length="50" mass="6027">RSETRLKLERLKMEVKNSSLMLENEQQRQRYEKCLDEVVNQVIQALLAHK</sequence>
<reference evidence="1 2" key="1">
    <citation type="submission" date="2024-04" db="EMBL/GenBank/DDBJ databases">
        <authorList>
            <consortium name="Genoscope - CEA"/>
            <person name="William W."/>
        </authorList>
    </citation>
    <scope>NUCLEOTIDE SEQUENCE [LARGE SCALE GENOMIC DNA]</scope>
</reference>